<dbReference type="RefSeq" id="XP_060407242.1">
    <property type="nucleotide sequence ID" value="XM_060559415.1"/>
</dbReference>
<dbReference type="Proteomes" id="UP001230504">
    <property type="component" value="Unassembled WGS sequence"/>
</dbReference>
<dbReference type="AlphaFoldDB" id="A0AAD8PJP7"/>
<proteinExistence type="predicted"/>
<evidence type="ECO:0000313" key="1">
    <source>
        <dbReference type="EMBL" id="KAK1566002.1"/>
    </source>
</evidence>
<sequence length="238" mass="27095">MFLNERFTTHHSMMPQEYQTMPNEAQRGQRATPVAYKISAPPMSLLLESVGTRKKENKCHCLRLAAHMLEQLGNEAANTEVPIILMDRLLNRCQEAVKGCGAILKCTYCNSRSESLMLLAMTGQYLSDICKMIVRCYIDFAQLRHSLDSPFAGGPAIRFQSYKVESRPEQVQILWLLVRGQLTEVYQLIRQVKSKVGVKKSHLAPLLRAERKVQRLKALLIKLDSRRSVSDDVPFEMG</sequence>
<dbReference type="EMBL" id="JAHLJV010000171">
    <property type="protein sequence ID" value="KAK1566002.1"/>
    <property type="molecule type" value="Genomic_DNA"/>
</dbReference>
<keyword evidence="2" id="KW-1185">Reference proteome</keyword>
<comment type="caution">
    <text evidence="1">The sequence shown here is derived from an EMBL/GenBank/DDBJ whole genome shotgun (WGS) entry which is preliminary data.</text>
</comment>
<name>A0AAD8PJP7_9PEZI</name>
<accession>A0AAD8PJP7</accession>
<protein>
    <submittedName>
        <fullName evidence="1">Uncharacterized protein</fullName>
    </submittedName>
</protein>
<reference evidence="1" key="1">
    <citation type="submission" date="2021-06" db="EMBL/GenBank/DDBJ databases">
        <title>Comparative genomics, transcriptomics and evolutionary studies reveal genomic signatures of adaptation to plant cell wall in hemibiotrophic fungi.</title>
        <authorList>
            <consortium name="DOE Joint Genome Institute"/>
            <person name="Baroncelli R."/>
            <person name="Diaz J.F."/>
            <person name="Benocci T."/>
            <person name="Peng M."/>
            <person name="Battaglia E."/>
            <person name="Haridas S."/>
            <person name="Andreopoulos W."/>
            <person name="Labutti K."/>
            <person name="Pangilinan J."/>
            <person name="Floch G.L."/>
            <person name="Makela M.R."/>
            <person name="Henrissat B."/>
            <person name="Grigoriev I.V."/>
            <person name="Crouch J.A."/>
            <person name="De Vries R.P."/>
            <person name="Sukno S.A."/>
            <person name="Thon M.R."/>
        </authorList>
    </citation>
    <scope>NUCLEOTIDE SEQUENCE</scope>
    <source>
        <strain evidence="1">CBS 125086</strain>
    </source>
</reference>
<evidence type="ECO:0000313" key="2">
    <source>
        <dbReference type="Proteomes" id="UP001230504"/>
    </source>
</evidence>
<organism evidence="1 2">
    <name type="scientific">Colletotrichum navitas</name>
    <dbReference type="NCBI Taxonomy" id="681940"/>
    <lineage>
        <taxon>Eukaryota</taxon>
        <taxon>Fungi</taxon>
        <taxon>Dikarya</taxon>
        <taxon>Ascomycota</taxon>
        <taxon>Pezizomycotina</taxon>
        <taxon>Sordariomycetes</taxon>
        <taxon>Hypocreomycetidae</taxon>
        <taxon>Glomerellales</taxon>
        <taxon>Glomerellaceae</taxon>
        <taxon>Colletotrichum</taxon>
        <taxon>Colletotrichum graminicola species complex</taxon>
    </lineage>
</organism>
<dbReference type="GeneID" id="85443655"/>
<gene>
    <name evidence="1" type="ORF">LY79DRAFT_572955</name>
</gene>